<sequence length="114" mass="13853">MLIRYKMNKNDIYIKMLALALPYIRNIQTHSRKVKGNDISCYFEAELVHNLCHSILDENFQEHDIYFLNHQAKYYCENCNDIISPNYNQHLFYIKKLFDMILEYLKEELIWQGP</sequence>
<evidence type="ECO:0000313" key="1">
    <source>
        <dbReference type="EMBL" id="QXF36280.1"/>
    </source>
</evidence>
<evidence type="ECO:0000313" key="2">
    <source>
        <dbReference type="Proteomes" id="UP000693715"/>
    </source>
</evidence>
<name>A0ABX8M1X9_9GAMM</name>
<accession>A0ABX8M1X9</accession>
<gene>
    <name evidence="1" type="ORF">B0X70_15680</name>
</gene>
<keyword evidence="2" id="KW-1185">Reference proteome</keyword>
<reference evidence="1 2" key="1">
    <citation type="submission" date="2017-03" db="EMBL/GenBank/DDBJ databases">
        <title>Genome comparison of Photorhabdus luminescens strain 0813-124 phase variants.</title>
        <authorList>
            <person name="Chien C.-C."/>
            <person name="Chen W.-J."/>
            <person name="Shih M.-C."/>
            <person name="Hsieh F.-C."/>
        </authorList>
    </citation>
    <scope>NUCLEOTIDE SEQUENCE [LARGE SCALE GENOMIC DNA]</scope>
    <source>
        <strain evidence="1 2">0813-124 phase II</strain>
    </source>
</reference>
<organism evidence="1 2">
    <name type="scientific">Photorhabdus akhurstii</name>
    <dbReference type="NCBI Taxonomy" id="171438"/>
    <lineage>
        <taxon>Bacteria</taxon>
        <taxon>Pseudomonadati</taxon>
        <taxon>Pseudomonadota</taxon>
        <taxon>Gammaproteobacteria</taxon>
        <taxon>Enterobacterales</taxon>
        <taxon>Morganellaceae</taxon>
        <taxon>Photorhabdus</taxon>
    </lineage>
</organism>
<proteinExistence type="predicted"/>
<protein>
    <submittedName>
        <fullName evidence="1">Zinc ABC transporter substrate-binding protein</fullName>
    </submittedName>
</protein>
<dbReference type="Proteomes" id="UP000693715">
    <property type="component" value="Chromosome"/>
</dbReference>
<dbReference type="EMBL" id="CP020335">
    <property type="protein sequence ID" value="QXF36280.1"/>
    <property type="molecule type" value="Genomic_DNA"/>
</dbReference>